<keyword evidence="1" id="KW-1133">Transmembrane helix</keyword>
<keyword evidence="1" id="KW-0812">Transmembrane</keyword>
<feature type="transmembrane region" description="Helical" evidence="1">
    <location>
        <begin position="154"/>
        <end position="171"/>
    </location>
</feature>
<organism evidence="2 3">
    <name type="scientific">Lentinus brumalis</name>
    <dbReference type="NCBI Taxonomy" id="2498619"/>
    <lineage>
        <taxon>Eukaryota</taxon>
        <taxon>Fungi</taxon>
        <taxon>Dikarya</taxon>
        <taxon>Basidiomycota</taxon>
        <taxon>Agaricomycotina</taxon>
        <taxon>Agaricomycetes</taxon>
        <taxon>Polyporales</taxon>
        <taxon>Polyporaceae</taxon>
        <taxon>Lentinus</taxon>
    </lineage>
</organism>
<gene>
    <name evidence="2" type="ORF">OH76DRAFT_1485268</name>
</gene>
<dbReference type="AlphaFoldDB" id="A0A371D2Q1"/>
<keyword evidence="1" id="KW-0472">Membrane</keyword>
<dbReference type="Proteomes" id="UP000256964">
    <property type="component" value="Unassembled WGS sequence"/>
</dbReference>
<dbReference type="EMBL" id="KZ857424">
    <property type="protein sequence ID" value="RDX46792.1"/>
    <property type="molecule type" value="Genomic_DNA"/>
</dbReference>
<feature type="transmembrane region" description="Helical" evidence="1">
    <location>
        <begin position="251"/>
        <end position="271"/>
    </location>
</feature>
<feature type="transmembrane region" description="Helical" evidence="1">
    <location>
        <begin position="191"/>
        <end position="213"/>
    </location>
</feature>
<proteinExistence type="predicted"/>
<evidence type="ECO:0000313" key="3">
    <source>
        <dbReference type="Proteomes" id="UP000256964"/>
    </source>
</evidence>
<reference evidence="2 3" key="1">
    <citation type="journal article" date="2018" name="Biotechnol. Biofuels">
        <title>Integrative visual omics of the white-rot fungus Polyporus brumalis exposes the biotechnological potential of its oxidative enzymes for delignifying raw plant biomass.</title>
        <authorList>
            <person name="Miyauchi S."/>
            <person name="Rancon A."/>
            <person name="Drula E."/>
            <person name="Hage H."/>
            <person name="Chaduli D."/>
            <person name="Favel A."/>
            <person name="Grisel S."/>
            <person name="Henrissat B."/>
            <person name="Herpoel-Gimbert I."/>
            <person name="Ruiz-Duenas F.J."/>
            <person name="Chevret D."/>
            <person name="Hainaut M."/>
            <person name="Lin J."/>
            <person name="Wang M."/>
            <person name="Pangilinan J."/>
            <person name="Lipzen A."/>
            <person name="Lesage-Meessen L."/>
            <person name="Navarro D."/>
            <person name="Riley R."/>
            <person name="Grigoriev I.V."/>
            <person name="Zhou S."/>
            <person name="Raouche S."/>
            <person name="Rosso M.N."/>
        </authorList>
    </citation>
    <scope>NUCLEOTIDE SEQUENCE [LARGE SCALE GENOMIC DNA]</scope>
    <source>
        <strain evidence="2 3">BRFM 1820</strain>
    </source>
</reference>
<sequence>MAWKAPLVRVKRSPLRSVKYFVLERIVYATVRAWMLRIAFLFLLLSWAFLLHVVKSTRLSLIDVTGDLKLDVLDDLVKIGNANMTIRFGVWGFCNGEAELSTIFHTFHFPAICTPHPFGGKIEFDSKIADILHLGDAARIADQAEALLNAFVKLHPFSVAMGVIAWVMSTFRPRIFKWRARTVFFLPNPEWAIIPSAIGFFCTVFLSICFHYISLADHSKIKVFKLKLSVFDASAAISLHGGNARKWDTQAMAFFCVATTIYLLCFVGRRVEWLRTLAPRREWVDVPIVQLDRLFPSSRRDPESPELAEVYTSPITRVPDPESQALELQEASTFQPVKYEYEEYVVSPAREK</sequence>
<protein>
    <submittedName>
        <fullName evidence="2">Uncharacterized protein</fullName>
    </submittedName>
</protein>
<keyword evidence="3" id="KW-1185">Reference proteome</keyword>
<evidence type="ECO:0000256" key="1">
    <source>
        <dbReference type="SAM" id="Phobius"/>
    </source>
</evidence>
<feature type="transmembrane region" description="Helical" evidence="1">
    <location>
        <begin position="34"/>
        <end position="54"/>
    </location>
</feature>
<accession>A0A371D2Q1</accession>
<evidence type="ECO:0000313" key="2">
    <source>
        <dbReference type="EMBL" id="RDX46792.1"/>
    </source>
</evidence>
<name>A0A371D2Q1_9APHY</name>